<sequence length="251" mass="28484">MDGIPQPYKFNIAEAPYEYIHIFDLEEDDKDTPFTFVFTPVSGKQGDTLDITITSIYNPAFIPDMKETSSYGGYHTTLQASDSLYFEKDADVLDQASIPKNDYISNVRLSTEPVTDELLERHSGGLQEVDLETLDKREFSELYLENKLEFDNMQVDHSGTLHVTFKIFGHPGVQYQNMFYINHQALTTKDGDISFKTVLAKGEVAVIDVEIELEKLDDFSTFYVVSVPTNAADFPDDVIVLTKSRSILLYK</sequence>
<dbReference type="STRING" id="1503961.SAMN05421736_1343"/>
<name>A0A1H3V0T4_9BACI</name>
<dbReference type="Proteomes" id="UP000198935">
    <property type="component" value="Unassembled WGS sequence"/>
</dbReference>
<evidence type="ECO:0000313" key="1">
    <source>
        <dbReference type="EMBL" id="SDZ68323.1"/>
    </source>
</evidence>
<evidence type="ECO:0000313" key="2">
    <source>
        <dbReference type="Proteomes" id="UP000198935"/>
    </source>
</evidence>
<dbReference type="EMBL" id="FNPI01000034">
    <property type="protein sequence ID" value="SDZ68323.1"/>
    <property type="molecule type" value="Genomic_DNA"/>
</dbReference>
<accession>A0A1H3V0T4</accession>
<protein>
    <submittedName>
        <fullName evidence="1">Uncharacterized protein</fullName>
    </submittedName>
</protein>
<keyword evidence="2" id="KW-1185">Reference proteome</keyword>
<proteinExistence type="predicted"/>
<reference evidence="2" key="1">
    <citation type="submission" date="2016-10" db="EMBL/GenBank/DDBJ databases">
        <authorList>
            <person name="Varghese N."/>
            <person name="Submissions S."/>
        </authorList>
    </citation>
    <scope>NUCLEOTIDE SEQUENCE [LARGE SCALE GENOMIC DNA]</scope>
    <source>
        <strain evidence="2">SP</strain>
    </source>
</reference>
<gene>
    <name evidence="1" type="ORF">SAMN05421736_1343</name>
</gene>
<dbReference type="AlphaFoldDB" id="A0A1H3V0T4"/>
<organism evidence="1 2">
    <name type="scientific">Evansella caseinilytica</name>
    <dbReference type="NCBI Taxonomy" id="1503961"/>
    <lineage>
        <taxon>Bacteria</taxon>
        <taxon>Bacillati</taxon>
        <taxon>Bacillota</taxon>
        <taxon>Bacilli</taxon>
        <taxon>Bacillales</taxon>
        <taxon>Bacillaceae</taxon>
        <taxon>Evansella</taxon>
    </lineage>
</organism>